<dbReference type="Proteomes" id="UP000280307">
    <property type="component" value="Unassembled WGS sequence"/>
</dbReference>
<feature type="domain" description="ABC-type glycine betaine transport system substrate-binding" evidence="2">
    <location>
        <begin position="84"/>
        <end position="356"/>
    </location>
</feature>
<sequence length="370" mass="40404">MCQHKSRSGVIWNEPVHRQGPPCHEKHWRYLMSQTRRSIFVVLLVTLALLLAACGAQTPAAPPATSATTAPAAAEAPAQTPRITIKLAENPWTGSSVNVHVAKLLLEEQLGYTVEVLTVDENAQWAALASGDLSATLEIWPSGHAENVQQYIVDQQLVEDLGPIGVVGKIGWYLPTYMVEQHPEMATYEGFRDAEIAALFSTAETGTAGQFLGGDPSWVQYDEDIIKNLGLNLQVVQSGSEQAVLASLDSAYSRNEPILFYFWTPHSVHAKYDLTPVELPAYTDACYAQADAGGVACAYPEDVLFKAAWAGLKEQAPDAYAMLSNMRYSNEDQIAMIAAVEIDGQEPEDAARTWVEANEAAWRTWLPTGQ</sequence>
<dbReference type="EMBL" id="RSAS01000503">
    <property type="protein sequence ID" value="RRR70683.1"/>
    <property type="molecule type" value="Genomic_DNA"/>
</dbReference>
<name>A0A426TXW6_9CHLR</name>
<proteinExistence type="predicted"/>
<keyword evidence="1" id="KW-0812">Transmembrane</keyword>
<feature type="transmembrane region" description="Helical" evidence="1">
    <location>
        <begin position="39"/>
        <end position="58"/>
    </location>
</feature>
<dbReference type="InterPro" id="IPR007210">
    <property type="entry name" value="ABC_Gly_betaine_transp_sub-bd"/>
</dbReference>
<protein>
    <recommendedName>
        <fullName evidence="2">ABC-type glycine betaine transport system substrate-binding domain-containing protein</fullName>
    </recommendedName>
</protein>
<reference evidence="3 4" key="1">
    <citation type="submission" date="2018-12" db="EMBL/GenBank/DDBJ databases">
        <title>Genome Sequence of Candidatus Viridilinea halotolerans isolated from saline sulfide-rich spring.</title>
        <authorList>
            <person name="Grouzdev D.S."/>
            <person name="Burganskaya E.I."/>
            <person name="Krutkina M.S."/>
            <person name="Sukhacheva M.V."/>
            <person name="Gorlenko V.M."/>
        </authorList>
    </citation>
    <scope>NUCLEOTIDE SEQUENCE [LARGE SCALE GENOMIC DNA]</scope>
    <source>
        <strain evidence="3">Chok-6</strain>
    </source>
</reference>
<dbReference type="Pfam" id="PF04069">
    <property type="entry name" value="OpuAC"/>
    <property type="match status" value="1"/>
</dbReference>
<keyword evidence="1" id="KW-0472">Membrane</keyword>
<organism evidence="3 4">
    <name type="scientific">Candidatus Viridilinea halotolerans</name>
    <dbReference type="NCBI Taxonomy" id="2491704"/>
    <lineage>
        <taxon>Bacteria</taxon>
        <taxon>Bacillati</taxon>
        <taxon>Chloroflexota</taxon>
        <taxon>Chloroflexia</taxon>
        <taxon>Chloroflexales</taxon>
        <taxon>Chloroflexineae</taxon>
        <taxon>Oscillochloridaceae</taxon>
        <taxon>Candidatus Viridilinea</taxon>
    </lineage>
</organism>
<evidence type="ECO:0000259" key="2">
    <source>
        <dbReference type="Pfam" id="PF04069"/>
    </source>
</evidence>
<dbReference type="GO" id="GO:0022857">
    <property type="term" value="F:transmembrane transporter activity"/>
    <property type="evidence" value="ECO:0007669"/>
    <property type="project" value="InterPro"/>
</dbReference>
<comment type="caution">
    <text evidence="3">The sequence shown here is derived from an EMBL/GenBank/DDBJ whole genome shotgun (WGS) entry which is preliminary data.</text>
</comment>
<evidence type="ECO:0000313" key="3">
    <source>
        <dbReference type="EMBL" id="RRR70683.1"/>
    </source>
</evidence>
<dbReference type="AlphaFoldDB" id="A0A426TXW6"/>
<evidence type="ECO:0000313" key="4">
    <source>
        <dbReference type="Proteomes" id="UP000280307"/>
    </source>
</evidence>
<dbReference type="SUPFAM" id="SSF53850">
    <property type="entry name" value="Periplasmic binding protein-like II"/>
    <property type="match status" value="1"/>
</dbReference>
<dbReference type="CDD" id="cd13643">
    <property type="entry name" value="PBP2_BCP_2"/>
    <property type="match status" value="1"/>
</dbReference>
<dbReference type="Gene3D" id="3.40.190.10">
    <property type="entry name" value="Periplasmic binding protein-like II"/>
    <property type="match status" value="1"/>
</dbReference>
<dbReference type="GO" id="GO:0043190">
    <property type="term" value="C:ATP-binding cassette (ABC) transporter complex"/>
    <property type="evidence" value="ECO:0007669"/>
    <property type="project" value="InterPro"/>
</dbReference>
<keyword evidence="1" id="KW-1133">Transmembrane helix</keyword>
<evidence type="ECO:0000256" key="1">
    <source>
        <dbReference type="SAM" id="Phobius"/>
    </source>
</evidence>
<accession>A0A426TXW6</accession>
<gene>
    <name evidence="3" type="ORF">EI684_12885</name>
</gene>
<dbReference type="Gene3D" id="3.40.190.100">
    <property type="entry name" value="Glycine betaine-binding periplasmic protein, domain 2"/>
    <property type="match status" value="1"/>
</dbReference>